<keyword evidence="2" id="KW-1185">Reference proteome</keyword>
<name>A0A392T704_9FABA</name>
<accession>A0A392T704</accession>
<protein>
    <submittedName>
        <fullName evidence="1">Uncharacterized protein</fullName>
    </submittedName>
</protein>
<reference evidence="1 2" key="1">
    <citation type="journal article" date="2018" name="Front. Plant Sci.">
        <title>Red Clover (Trifolium pratense) and Zigzag Clover (T. medium) - A Picture of Genomic Similarities and Differences.</title>
        <authorList>
            <person name="Dluhosova J."/>
            <person name="Istvanek J."/>
            <person name="Nedelnik J."/>
            <person name="Repkova J."/>
        </authorList>
    </citation>
    <scope>NUCLEOTIDE SEQUENCE [LARGE SCALE GENOMIC DNA]</scope>
    <source>
        <strain evidence="2">cv. 10/8</strain>
        <tissue evidence="1">Leaf</tissue>
    </source>
</reference>
<dbReference type="AlphaFoldDB" id="A0A392T704"/>
<proteinExistence type="predicted"/>
<dbReference type="EMBL" id="LXQA010506635">
    <property type="protein sequence ID" value="MCI56075.1"/>
    <property type="molecule type" value="Genomic_DNA"/>
</dbReference>
<dbReference type="Proteomes" id="UP000265520">
    <property type="component" value="Unassembled WGS sequence"/>
</dbReference>
<sequence length="33" mass="3630">QGVMARCAVDAEEAWNCFGQLCAAQERMARRAS</sequence>
<organism evidence="1 2">
    <name type="scientific">Trifolium medium</name>
    <dbReference type="NCBI Taxonomy" id="97028"/>
    <lineage>
        <taxon>Eukaryota</taxon>
        <taxon>Viridiplantae</taxon>
        <taxon>Streptophyta</taxon>
        <taxon>Embryophyta</taxon>
        <taxon>Tracheophyta</taxon>
        <taxon>Spermatophyta</taxon>
        <taxon>Magnoliopsida</taxon>
        <taxon>eudicotyledons</taxon>
        <taxon>Gunneridae</taxon>
        <taxon>Pentapetalae</taxon>
        <taxon>rosids</taxon>
        <taxon>fabids</taxon>
        <taxon>Fabales</taxon>
        <taxon>Fabaceae</taxon>
        <taxon>Papilionoideae</taxon>
        <taxon>50 kb inversion clade</taxon>
        <taxon>NPAAA clade</taxon>
        <taxon>Hologalegina</taxon>
        <taxon>IRL clade</taxon>
        <taxon>Trifolieae</taxon>
        <taxon>Trifolium</taxon>
    </lineage>
</organism>
<evidence type="ECO:0000313" key="1">
    <source>
        <dbReference type="EMBL" id="MCI56075.1"/>
    </source>
</evidence>
<evidence type="ECO:0000313" key="2">
    <source>
        <dbReference type="Proteomes" id="UP000265520"/>
    </source>
</evidence>
<comment type="caution">
    <text evidence="1">The sequence shown here is derived from an EMBL/GenBank/DDBJ whole genome shotgun (WGS) entry which is preliminary data.</text>
</comment>
<feature type="non-terminal residue" evidence="1">
    <location>
        <position position="1"/>
    </location>
</feature>